<evidence type="ECO:0000313" key="8">
    <source>
        <dbReference type="EMBL" id="MDE5416749.1"/>
    </source>
</evidence>
<protein>
    <submittedName>
        <fullName evidence="8">Sulfatase</fullName>
    </submittedName>
</protein>
<dbReference type="Proteomes" id="UP001528920">
    <property type="component" value="Unassembled WGS sequence"/>
</dbReference>
<dbReference type="EMBL" id="JAKJSC010000001">
    <property type="protein sequence ID" value="MDE5416749.1"/>
    <property type="molecule type" value="Genomic_DNA"/>
</dbReference>
<evidence type="ECO:0000256" key="3">
    <source>
        <dbReference type="ARBA" id="ARBA00022723"/>
    </source>
</evidence>
<evidence type="ECO:0000256" key="4">
    <source>
        <dbReference type="ARBA" id="ARBA00022729"/>
    </source>
</evidence>
<organism evidence="8 9">
    <name type="scientific">Paralabilibaculum antarcticum</name>
    <dbReference type="NCBI Taxonomy" id="2912572"/>
    <lineage>
        <taxon>Bacteria</taxon>
        <taxon>Pseudomonadati</taxon>
        <taxon>Bacteroidota</taxon>
        <taxon>Bacteroidia</taxon>
        <taxon>Marinilabiliales</taxon>
        <taxon>Marinifilaceae</taxon>
        <taxon>Paralabilibaculum</taxon>
    </lineage>
</organism>
<evidence type="ECO:0000256" key="5">
    <source>
        <dbReference type="ARBA" id="ARBA00022801"/>
    </source>
</evidence>
<proteinExistence type="inferred from homology"/>
<dbReference type="SUPFAM" id="SSF53649">
    <property type="entry name" value="Alkaline phosphatase-like"/>
    <property type="match status" value="1"/>
</dbReference>
<keyword evidence="5" id="KW-0378">Hydrolase</keyword>
<feature type="domain" description="Sulfatase N-terminal" evidence="7">
    <location>
        <begin position="38"/>
        <end position="388"/>
    </location>
</feature>
<gene>
    <name evidence="8" type="ORF">L3049_01930</name>
</gene>
<dbReference type="InterPro" id="IPR000917">
    <property type="entry name" value="Sulfatase_N"/>
</dbReference>
<dbReference type="Gene3D" id="3.30.1120.10">
    <property type="match status" value="1"/>
</dbReference>
<keyword evidence="9" id="KW-1185">Reference proteome</keyword>
<dbReference type="PROSITE" id="PS00523">
    <property type="entry name" value="SULFATASE_1"/>
    <property type="match status" value="1"/>
</dbReference>
<evidence type="ECO:0000256" key="1">
    <source>
        <dbReference type="ARBA" id="ARBA00001913"/>
    </source>
</evidence>
<evidence type="ECO:0000256" key="2">
    <source>
        <dbReference type="ARBA" id="ARBA00008779"/>
    </source>
</evidence>
<dbReference type="InterPro" id="IPR050738">
    <property type="entry name" value="Sulfatase"/>
</dbReference>
<comment type="caution">
    <text evidence="8">The sequence shown here is derived from an EMBL/GenBank/DDBJ whole genome shotgun (WGS) entry which is preliminary data.</text>
</comment>
<name>A0ABT5VMU0_9BACT</name>
<dbReference type="PANTHER" id="PTHR42693">
    <property type="entry name" value="ARYLSULFATASE FAMILY MEMBER"/>
    <property type="match status" value="1"/>
</dbReference>
<dbReference type="InterPro" id="IPR024607">
    <property type="entry name" value="Sulfatase_CS"/>
</dbReference>
<dbReference type="CDD" id="cd16144">
    <property type="entry name" value="ARS_like"/>
    <property type="match status" value="1"/>
</dbReference>
<keyword evidence="6" id="KW-0106">Calcium</keyword>
<evidence type="ECO:0000256" key="6">
    <source>
        <dbReference type="ARBA" id="ARBA00022837"/>
    </source>
</evidence>
<keyword evidence="4" id="KW-0732">Signal</keyword>
<evidence type="ECO:0000313" key="9">
    <source>
        <dbReference type="Proteomes" id="UP001528920"/>
    </source>
</evidence>
<dbReference type="Gene3D" id="3.40.720.10">
    <property type="entry name" value="Alkaline Phosphatase, subunit A"/>
    <property type="match status" value="1"/>
</dbReference>
<comment type="similarity">
    <text evidence="2">Belongs to the sulfatase family.</text>
</comment>
<keyword evidence="3" id="KW-0479">Metal-binding</keyword>
<reference evidence="8 9" key="1">
    <citation type="submission" date="2022-01" db="EMBL/GenBank/DDBJ databases">
        <title>Labilibaculum sp. nov, a marine bacterium isolated from Antarctica.</title>
        <authorList>
            <person name="Dai W."/>
        </authorList>
    </citation>
    <scope>NUCLEOTIDE SEQUENCE [LARGE SCALE GENOMIC DNA]</scope>
    <source>
        <strain evidence="8 9">DW002</strain>
    </source>
</reference>
<dbReference type="InterPro" id="IPR017850">
    <property type="entry name" value="Alkaline_phosphatase_core_sf"/>
</dbReference>
<sequence length="501" mass="56931">MNFFKKEISCFLGLLMCFGLLAKSEIVYSKTKNSKNPPNIVFILVDDLGWSDLACYGSDFYETPNLDLLASEGIKFTNAYASCPVCSPTRASILTGKYPARLDITDWIPGRQATHAATSGQKLLPQDFKEEMSLEEYTVAEALKDNNYKTFFAGKWHLGEGSTYWPEYQGFDINKGGWKVGSPKGGYFSPYLNPRLQDGPEGEYLTDRLTDESINFLKDNKKNPFFLYLSYYTVHNPLNAKPKVIEKYRKKAKQLGINKEDRFVDRSELKNVFGKGRFRERLVQDHAVYAAMVESMDENIGRLLQQIKALNLDDNTLIIFTSDNGGLSTSEGSPTSNLPLRGGKGWLYEGGIREPLIVKWNGITKRGSVCETAVTSADFYPTILDVVGLQALPQQHPDGISLVPLLQDQDSLIRDAIYWHYPHYSNQGGRPGGAIRSGKYKLIEFYEDMHVELYDLQDDMEERVNLANKYPKIVLDLKSKLHRWREEIHAKMPMLNPEYQP</sequence>
<dbReference type="RefSeq" id="WP_275108088.1">
    <property type="nucleotide sequence ID" value="NZ_JAKJSC010000001.1"/>
</dbReference>
<evidence type="ECO:0000259" key="7">
    <source>
        <dbReference type="Pfam" id="PF00884"/>
    </source>
</evidence>
<accession>A0ABT5VMU0</accession>
<dbReference type="Pfam" id="PF00884">
    <property type="entry name" value="Sulfatase"/>
    <property type="match status" value="1"/>
</dbReference>
<dbReference type="PANTHER" id="PTHR42693:SF42">
    <property type="entry name" value="ARYLSULFATASE G"/>
    <property type="match status" value="1"/>
</dbReference>
<comment type="cofactor">
    <cofactor evidence="1">
        <name>Ca(2+)</name>
        <dbReference type="ChEBI" id="CHEBI:29108"/>
    </cofactor>
</comment>